<name>X1M5X1_9ZZZZ</name>
<reference evidence="3" key="1">
    <citation type="journal article" date="2014" name="Front. Microbiol.">
        <title>High frequency of phylogenetically diverse reductive dehalogenase-homologous genes in deep subseafloor sedimentary metagenomes.</title>
        <authorList>
            <person name="Kawai M."/>
            <person name="Futagami T."/>
            <person name="Toyoda A."/>
            <person name="Takaki Y."/>
            <person name="Nishi S."/>
            <person name="Hori S."/>
            <person name="Arai W."/>
            <person name="Tsubouchi T."/>
            <person name="Morono Y."/>
            <person name="Uchiyama I."/>
            <person name="Ito T."/>
            <person name="Fujiyama A."/>
            <person name="Inagaki F."/>
            <person name="Takami H."/>
        </authorList>
    </citation>
    <scope>NUCLEOTIDE SEQUENCE</scope>
    <source>
        <strain evidence="3">Expedition CK06-06</strain>
    </source>
</reference>
<feature type="non-terminal residue" evidence="3">
    <location>
        <position position="278"/>
    </location>
</feature>
<gene>
    <name evidence="3" type="ORF">S06H3_28169</name>
</gene>
<sequence>MYKVTENRTKIGSVLVTGGTGFLGIHLVKKLLKRYTDITVRTISRNENEVQKAIRIFNSERVEPIVADIRDSNPLKDTVKGIDCLIHLAAMKHVDLCEMDSLEATSINVVGTINLLNLFDGNTFIGMSTDKALEPKGCYGATKLLLEKLIIEKAKYHQDRRYVIVRSGNILGSSGSVVDKWVDQIRQRNEIVATRLKMTRFFIDADSLTDFMLEVMEHGETGKVYVPFQKALELKDLAEAVILLIGNKNTKIREVGLRPGEKEHEVLFLSDERKNVVT</sequence>
<comment type="similarity">
    <text evidence="1">Belongs to the polysaccharide synthase family.</text>
</comment>
<dbReference type="EMBL" id="BARV01016411">
    <property type="protein sequence ID" value="GAI26743.1"/>
    <property type="molecule type" value="Genomic_DNA"/>
</dbReference>
<accession>X1M5X1</accession>
<dbReference type="PANTHER" id="PTHR43318:SF2">
    <property type="entry name" value="UDP-N-ACETYLGLUCOSAMINE 4,6-DEHYDRATASE (INVERTING)"/>
    <property type="match status" value="1"/>
</dbReference>
<evidence type="ECO:0000313" key="3">
    <source>
        <dbReference type="EMBL" id="GAI26743.1"/>
    </source>
</evidence>
<proteinExistence type="inferred from homology"/>
<dbReference type="PANTHER" id="PTHR43318">
    <property type="entry name" value="UDP-N-ACETYLGLUCOSAMINE 4,6-DEHYDRATASE"/>
    <property type="match status" value="1"/>
</dbReference>
<dbReference type="Pfam" id="PF02719">
    <property type="entry name" value="Polysacc_synt_2"/>
    <property type="match status" value="1"/>
</dbReference>
<dbReference type="SUPFAM" id="SSF51735">
    <property type="entry name" value="NAD(P)-binding Rossmann-fold domains"/>
    <property type="match status" value="1"/>
</dbReference>
<dbReference type="AlphaFoldDB" id="X1M5X1"/>
<dbReference type="InterPro" id="IPR003869">
    <property type="entry name" value="Polysac_CapD-like"/>
</dbReference>
<dbReference type="InterPro" id="IPR036291">
    <property type="entry name" value="NAD(P)-bd_dom_sf"/>
</dbReference>
<dbReference type="Gene3D" id="3.40.50.720">
    <property type="entry name" value="NAD(P)-binding Rossmann-like Domain"/>
    <property type="match status" value="1"/>
</dbReference>
<comment type="caution">
    <text evidence="3">The sequence shown here is derived from an EMBL/GenBank/DDBJ whole genome shotgun (WGS) entry which is preliminary data.</text>
</comment>
<organism evidence="3">
    <name type="scientific">marine sediment metagenome</name>
    <dbReference type="NCBI Taxonomy" id="412755"/>
    <lineage>
        <taxon>unclassified sequences</taxon>
        <taxon>metagenomes</taxon>
        <taxon>ecological metagenomes</taxon>
    </lineage>
</organism>
<evidence type="ECO:0000256" key="1">
    <source>
        <dbReference type="ARBA" id="ARBA00007430"/>
    </source>
</evidence>
<feature type="domain" description="Polysaccharide biosynthesis protein CapD-like" evidence="2">
    <location>
        <begin position="14"/>
        <end position="275"/>
    </location>
</feature>
<evidence type="ECO:0000259" key="2">
    <source>
        <dbReference type="Pfam" id="PF02719"/>
    </source>
</evidence>
<dbReference type="InterPro" id="IPR051203">
    <property type="entry name" value="Polysaccharide_Synthase-Rel"/>
</dbReference>
<protein>
    <recommendedName>
        <fullName evidence="2">Polysaccharide biosynthesis protein CapD-like domain-containing protein</fullName>
    </recommendedName>
</protein>